<dbReference type="RefSeq" id="WP_242451452.1">
    <property type="nucleotide sequence ID" value="NZ_AP019011.1"/>
</dbReference>
<dbReference type="GO" id="GO:0005886">
    <property type="term" value="C:plasma membrane"/>
    <property type="evidence" value="ECO:0007669"/>
    <property type="project" value="UniProtKB-SubCell"/>
</dbReference>
<dbReference type="Pfam" id="PF07690">
    <property type="entry name" value="MFS_1"/>
    <property type="match status" value="1"/>
</dbReference>
<sequence>MPDLANTPARSERAMLLILAGIQFCHILDFMIMMPLGPFLISALGISTHEFALLVASYSFSAAVAGLLMAPVVDRFERKRFLLGIFLAFAVATLLCALAPGFVTLLIARGLAGIFGGMMGAMVHTIVADAIPFERRAKATGLVATAFSVSSIAGVPLSLLMADAMGWQAPFLLIALLSAGLIWFGYKALPEFHGHLNTRHEGRAIRQMIAVAIEPNHMKAMLLTALVIFGGFTVIPYITLYAIANVGIAADQIPLIYFLGGAATLLTARLIGALADRLGKVIMFRVVAIAACLPVLLVTNIGSVSLMAWLAITTLFFILVSGRMVPLLAIVGAAVKPQERGAFLSLNATVQSMAMGLASMVGGVFITQTSDGVISGYGWVGLVAASFNVLAALWVSRVAIRD</sequence>
<dbReference type="PROSITE" id="PS50850">
    <property type="entry name" value="MFS"/>
    <property type="match status" value="1"/>
</dbReference>
<keyword evidence="2" id="KW-1003">Cell membrane</keyword>
<keyword evidence="5" id="KW-0472">Membrane</keyword>
<evidence type="ECO:0000256" key="2">
    <source>
        <dbReference type="ARBA" id="ARBA00022475"/>
    </source>
</evidence>
<accession>A0A679HRL2</accession>
<evidence type="ECO:0000256" key="3">
    <source>
        <dbReference type="ARBA" id="ARBA00022692"/>
    </source>
</evidence>
<evidence type="ECO:0000256" key="4">
    <source>
        <dbReference type="ARBA" id="ARBA00022989"/>
    </source>
</evidence>
<dbReference type="PANTHER" id="PTHR43124:SF3">
    <property type="entry name" value="CHLORAMPHENICOL EFFLUX PUMP RV0191"/>
    <property type="match status" value="1"/>
</dbReference>
<dbReference type="PANTHER" id="PTHR43124">
    <property type="entry name" value="PURINE EFFLUX PUMP PBUE"/>
    <property type="match status" value="1"/>
</dbReference>
<evidence type="ECO:0000256" key="5">
    <source>
        <dbReference type="ARBA" id="ARBA00023136"/>
    </source>
</evidence>
<evidence type="ECO:0000256" key="1">
    <source>
        <dbReference type="ARBA" id="ARBA00004651"/>
    </source>
</evidence>
<dbReference type="CDD" id="cd17324">
    <property type="entry name" value="MFS_NepI_like"/>
    <property type="match status" value="1"/>
</dbReference>
<proteinExistence type="predicted"/>
<dbReference type="InterPro" id="IPR011701">
    <property type="entry name" value="MFS"/>
</dbReference>
<dbReference type="EMBL" id="AP022345">
    <property type="protein sequence ID" value="BBU68940.1"/>
    <property type="molecule type" value="Genomic_DNA"/>
</dbReference>
<reference evidence="7" key="1">
    <citation type="submission" date="2020-01" db="EMBL/GenBank/DDBJ databases">
        <title>Phosphoaccumulans saitamaens gen. nov., sp. nov., a polyphosphate accumulating bacterium isolated from surface river water.</title>
        <authorList>
            <person name="Watanabe K."/>
            <person name="Suda W."/>
        </authorList>
    </citation>
    <scope>NUCLEOTIDE SEQUENCE [LARGE SCALE GENOMIC DNA]</scope>
    <source>
        <strain evidence="7">ICHIAU1</strain>
    </source>
</reference>
<dbReference type="AlphaFoldDB" id="A0A679HRL2"/>
<keyword evidence="7" id="KW-1185">Reference proteome</keyword>
<evidence type="ECO:0000313" key="6">
    <source>
        <dbReference type="EMBL" id="BBU68940.1"/>
    </source>
</evidence>
<dbReference type="InterPro" id="IPR036259">
    <property type="entry name" value="MFS_trans_sf"/>
</dbReference>
<keyword evidence="3" id="KW-0812">Transmembrane</keyword>
<dbReference type="Gene3D" id="1.20.1250.20">
    <property type="entry name" value="MFS general substrate transporter like domains"/>
    <property type="match status" value="1"/>
</dbReference>
<dbReference type="InterPro" id="IPR050189">
    <property type="entry name" value="MFS_Efflux_Transporters"/>
</dbReference>
<organism evidence="6 7">
    <name type="scientific">Fluviibacter phosphoraccumulans</name>
    <dbReference type="NCBI Taxonomy" id="1751046"/>
    <lineage>
        <taxon>Bacteria</taxon>
        <taxon>Pseudomonadati</taxon>
        <taxon>Pseudomonadota</taxon>
        <taxon>Betaproteobacteria</taxon>
        <taxon>Rhodocyclales</taxon>
        <taxon>Fluviibacteraceae</taxon>
        <taxon>Fluviibacter</taxon>
    </lineage>
</organism>
<dbReference type="GO" id="GO:0022857">
    <property type="term" value="F:transmembrane transporter activity"/>
    <property type="evidence" value="ECO:0007669"/>
    <property type="project" value="InterPro"/>
</dbReference>
<comment type="subcellular location">
    <subcellularLocation>
        <location evidence="1">Cell membrane</location>
        <topology evidence="1">Multi-pass membrane protein</topology>
    </subcellularLocation>
</comment>
<dbReference type="Proteomes" id="UP000463961">
    <property type="component" value="Chromosome"/>
</dbReference>
<keyword evidence="4" id="KW-1133">Transmembrane helix</keyword>
<name>A0A679HRL2_9RHOO</name>
<dbReference type="SUPFAM" id="SSF103473">
    <property type="entry name" value="MFS general substrate transporter"/>
    <property type="match status" value="1"/>
</dbReference>
<protein>
    <submittedName>
        <fullName evidence="6">MFS transporter</fullName>
    </submittedName>
</protein>
<dbReference type="InterPro" id="IPR020846">
    <property type="entry name" value="MFS_dom"/>
</dbReference>
<gene>
    <name evidence="6" type="ORF">ICHIAU1_12230</name>
</gene>
<evidence type="ECO:0000313" key="7">
    <source>
        <dbReference type="Proteomes" id="UP000463961"/>
    </source>
</evidence>